<feature type="chain" id="PRO_5028803892" evidence="1">
    <location>
        <begin position="26"/>
        <end position="152"/>
    </location>
</feature>
<evidence type="ECO:0000256" key="1">
    <source>
        <dbReference type="SAM" id="SignalP"/>
    </source>
</evidence>
<dbReference type="AlphaFoldDB" id="A0A7C9TLD7"/>
<accession>A0A7C9TLD7</accession>
<evidence type="ECO:0000313" key="2">
    <source>
        <dbReference type="EMBL" id="NDY93459.1"/>
    </source>
</evidence>
<gene>
    <name evidence="2" type="ORF">G3A44_19900</name>
</gene>
<keyword evidence="3" id="KW-1185">Reference proteome</keyword>
<reference evidence="2 3" key="1">
    <citation type="submission" date="2020-02" db="EMBL/GenBank/DDBJ databases">
        <title>Ideonella bacterium strain TBM-1.</title>
        <authorList>
            <person name="Chen W.-M."/>
        </authorList>
    </citation>
    <scope>NUCLEOTIDE SEQUENCE [LARGE SCALE GENOMIC DNA]</scope>
    <source>
        <strain evidence="2 3">TBM-1</strain>
    </source>
</reference>
<sequence length="152" mass="17036">MKPAPRLVGWAALALVAQLSGVAPAAANPHRLDDTGTHTMPPQVQMQWRERADGMQAQVRVRVRLDTRPWIGRSGRIHLVLDRDETSTLEARWTSQGPLQGGVLRSGERALVWAGTLTTATLEDQFLMHLSTGTDWRGNIRRLNFRFEFDAD</sequence>
<keyword evidence="1" id="KW-0732">Signal</keyword>
<comment type="caution">
    <text evidence="2">The sequence shown here is derived from an EMBL/GenBank/DDBJ whole genome shotgun (WGS) entry which is preliminary data.</text>
</comment>
<name>A0A7C9TLD7_9BURK</name>
<dbReference type="Proteomes" id="UP000484255">
    <property type="component" value="Unassembled WGS sequence"/>
</dbReference>
<dbReference type="EMBL" id="JAAGOH010000036">
    <property type="protein sequence ID" value="NDY93459.1"/>
    <property type="molecule type" value="Genomic_DNA"/>
</dbReference>
<feature type="signal peptide" evidence="1">
    <location>
        <begin position="1"/>
        <end position="25"/>
    </location>
</feature>
<evidence type="ECO:0000313" key="3">
    <source>
        <dbReference type="Proteomes" id="UP000484255"/>
    </source>
</evidence>
<dbReference type="RefSeq" id="WP_163459496.1">
    <property type="nucleotide sequence ID" value="NZ_JAAGOH010000036.1"/>
</dbReference>
<organism evidence="2 3">
    <name type="scientific">Ideonella livida</name>
    <dbReference type="NCBI Taxonomy" id="2707176"/>
    <lineage>
        <taxon>Bacteria</taxon>
        <taxon>Pseudomonadati</taxon>
        <taxon>Pseudomonadota</taxon>
        <taxon>Betaproteobacteria</taxon>
        <taxon>Burkholderiales</taxon>
        <taxon>Sphaerotilaceae</taxon>
        <taxon>Ideonella</taxon>
    </lineage>
</organism>
<protein>
    <submittedName>
        <fullName evidence="2">Uncharacterized protein</fullName>
    </submittedName>
</protein>
<proteinExistence type="predicted"/>